<organism evidence="2 3">
    <name type="scientific">Kaistella daneshvariae</name>
    <dbReference type="NCBI Taxonomy" id="2487074"/>
    <lineage>
        <taxon>Bacteria</taxon>
        <taxon>Pseudomonadati</taxon>
        <taxon>Bacteroidota</taxon>
        <taxon>Flavobacteriia</taxon>
        <taxon>Flavobacteriales</taxon>
        <taxon>Weeksellaceae</taxon>
        <taxon>Chryseobacterium group</taxon>
        <taxon>Kaistella</taxon>
    </lineage>
</organism>
<reference evidence="3" key="1">
    <citation type="submission" date="2018-11" db="EMBL/GenBank/DDBJ databases">
        <title>Proposal to divide the Flavobacteriaceae and reorganize its genera based on Amino Acid Identity values calculated from whole genome sequences.</title>
        <authorList>
            <person name="Nicholson A.C."/>
            <person name="Gulvik C.A."/>
            <person name="Whitney A.M."/>
            <person name="Humrighouse B.W."/>
            <person name="Bell M."/>
            <person name="Holmens B."/>
            <person name="Steigerwalt A."/>
            <person name="Villarma A."/>
            <person name="Sheth M."/>
            <person name="Batra D."/>
            <person name="Pryor J."/>
            <person name="Bernardet J.-F."/>
            <person name="Hugo C."/>
            <person name="Kampfer P."/>
            <person name="Newman J."/>
            <person name="Mcquiston J.R."/>
        </authorList>
    </citation>
    <scope>NUCLEOTIDE SEQUENCE [LARGE SCALE GENOMIC DNA]</scope>
    <source>
        <strain evidence="3">H3056</strain>
    </source>
</reference>
<dbReference type="RefSeq" id="WP_123265000.1">
    <property type="nucleotide sequence ID" value="NZ_RJUG01000002.1"/>
</dbReference>
<protein>
    <submittedName>
        <fullName evidence="2">Uncharacterized protein</fullName>
    </submittedName>
</protein>
<evidence type="ECO:0000256" key="1">
    <source>
        <dbReference type="SAM" id="MobiDB-lite"/>
    </source>
</evidence>
<sequence>MNKEKSKLYRKVNTKTFNVRHDYGSDFSKTRHSKKEQRQQVKGSMSGNKERGLDYTPLYRFLLSKVGKNWDEVYSEAKSRLDKTDEIFWMVALKEEDKKEFVRCGESSYFSGLFVDENGILQLSNPDLTAKDMVPFCTCCTHTLNGKLFGTE</sequence>
<feature type="region of interest" description="Disordered" evidence="1">
    <location>
        <begin position="20"/>
        <end position="51"/>
    </location>
</feature>
<dbReference type="Proteomes" id="UP000270224">
    <property type="component" value="Unassembled WGS sequence"/>
</dbReference>
<evidence type="ECO:0000313" key="2">
    <source>
        <dbReference type="EMBL" id="ROI09746.1"/>
    </source>
</evidence>
<gene>
    <name evidence="2" type="ORF">EGI11_03025</name>
</gene>
<evidence type="ECO:0000313" key="3">
    <source>
        <dbReference type="Proteomes" id="UP000270224"/>
    </source>
</evidence>
<comment type="caution">
    <text evidence="2">The sequence shown here is derived from an EMBL/GenBank/DDBJ whole genome shotgun (WGS) entry which is preliminary data.</text>
</comment>
<dbReference type="EMBL" id="RJUG01000002">
    <property type="protein sequence ID" value="ROI09746.1"/>
    <property type="molecule type" value="Genomic_DNA"/>
</dbReference>
<proteinExistence type="predicted"/>
<dbReference type="OrthoDB" id="450143at2"/>
<name>A0A3N0WXE5_9FLAO</name>
<dbReference type="AlphaFoldDB" id="A0A3N0WXE5"/>
<accession>A0A3N0WXE5</accession>